<feature type="region of interest" description="Disordered" evidence="1">
    <location>
        <begin position="58"/>
        <end position="117"/>
    </location>
</feature>
<name>A0A9X0B4W8_9EURO</name>
<evidence type="ECO:0000313" key="3">
    <source>
        <dbReference type="Proteomes" id="UP001147747"/>
    </source>
</evidence>
<gene>
    <name evidence="2" type="ORF">N7509_010717</name>
</gene>
<dbReference type="GO" id="GO:0005634">
    <property type="term" value="C:nucleus"/>
    <property type="evidence" value="ECO:0007669"/>
    <property type="project" value="TreeGrafter"/>
</dbReference>
<comment type="caution">
    <text evidence="2">The sequence shown here is derived from an EMBL/GenBank/DDBJ whole genome shotgun (WGS) entry which is preliminary data.</text>
</comment>
<dbReference type="SUPFAM" id="SSF56112">
    <property type="entry name" value="Protein kinase-like (PK-like)"/>
    <property type="match status" value="1"/>
</dbReference>
<dbReference type="FunFam" id="1.10.510.10:FF:000961">
    <property type="entry name" value="Putative serine/threonine-protein kinase haspin homolog"/>
    <property type="match status" value="1"/>
</dbReference>
<organism evidence="2 3">
    <name type="scientific">Penicillium cosmopolitanum</name>
    <dbReference type="NCBI Taxonomy" id="1131564"/>
    <lineage>
        <taxon>Eukaryota</taxon>
        <taxon>Fungi</taxon>
        <taxon>Dikarya</taxon>
        <taxon>Ascomycota</taxon>
        <taxon>Pezizomycotina</taxon>
        <taxon>Eurotiomycetes</taxon>
        <taxon>Eurotiomycetidae</taxon>
        <taxon>Eurotiales</taxon>
        <taxon>Aspergillaceae</taxon>
        <taxon>Penicillium</taxon>
    </lineage>
</organism>
<dbReference type="OrthoDB" id="5327538at2759"/>
<feature type="compositionally biased region" description="Basic and acidic residues" evidence="1">
    <location>
        <begin position="571"/>
        <end position="585"/>
    </location>
</feature>
<protein>
    <submittedName>
        <fullName evidence="2">Uncharacterized protein</fullName>
    </submittedName>
</protein>
<dbReference type="PANTHER" id="PTHR24419:SF18">
    <property type="entry name" value="SERINE_THREONINE-PROTEIN KINASE HASPIN"/>
    <property type="match status" value="1"/>
</dbReference>
<dbReference type="GO" id="GO:0000278">
    <property type="term" value="P:mitotic cell cycle"/>
    <property type="evidence" value="ECO:0007669"/>
    <property type="project" value="TreeGrafter"/>
</dbReference>
<feature type="region of interest" description="Disordered" evidence="1">
    <location>
        <begin position="537"/>
        <end position="585"/>
    </location>
</feature>
<dbReference type="GO" id="GO:0072354">
    <property type="term" value="F:histone H3T3 kinase activity"/>
    <property type="evidence" value="ECO:0007669"/>
    <property type="project" value="TreeGrafter"/>
</dbReference>
<dbReference type="Pfam" id="PF12330">
    <property type="entry name" value="Haspin_kinase"/>
    <property type="match status" value="1"/>
</dbReference>
<dbReference type="Gene3D" id="3.30.200.20">
    <property type="entry name" value="Phosphorylase Kinase, domain 1"/>
    <property type="match status" value="1"/>
</dbReference>
<reference evidence="2" key="1">
    <citation type="submission" date="2022-12" db="EMBL/GenBank/DDBJ databases">
        <authorList>
            <person name="Petersen C."/>
        </authorList>
    </citation>
    <scope>NUCLEOTIDE SEQUENCE</scope>
    <source>
        <strain evidence="2">IBT 29677</strain>
    </source>
</reference>
<dbReference type="RefSeq" id="XP_056485974.1">
    <property type="nucleotide sequence ID" value="XM_056635354.1"/>
</dbReference>
<dbReference type="PANTHER" id="PTHR24419">
    <property type="entry name" value="INTERLEUKIN-1 RECEPTOR-ASSOCIATED KINASE"/>
    <property type="match status" value="1"/>
</dbReference>
<keyword evidence="3" id="KW-1185">Reference proteome</keyword>
<dbReference type="AlphaFoldDB" id="A0A9X0B4W8"/>
<dbReference type="GeneID" id="81374334"/>
<dbReference type="Gene3D" id="1.10.510.10">
    <property type="entry name" value="Transferase(Phosphotransferase) domain 1"/>
    <property type="match status" value="1"/>
</dbReference>
<accession>A0A9X0B4W8</accession>
<evidence type="ECO:0000313" key="2">
    <source>
        <dbReference type="EMBL" id="KAJ5388176.1"/>
    </source>
</evidence>
<dbReference type="InterPro" id="IPR011009">
    <property type="entry name" value="Kinase-like_dom_sf"/>
</dbReference>
<dbReference type="EMBL" id="JAPZBU010000009">
    <property type="protein sequence ID" value="KAJ5388176.1"/>
    <property type="molecule type" value="Genomic_DNA"/>
</dbReference>
<dbReference type="GO" id="GO:0005737">
    <property type="term" value="C:cytoplasm"/>
    <property type="evidence" value="ECO:0007669"/>
    <property type="project" value="TreeGrafter"/>
</dbReference>
<proteinExistence type="predicted"/>
<reference evidence="2" key="2">
    <citation type="journal article" date="2023" name="IMA Fungus">
        <title>Comparative genomic study of the Penicillium genus elucidates a diverse pangenome and 15 lateral gene transfer events.</title>
        <authorList>
            <person name="Petersen C."/>
            <person name="Sorensen T."/>
            <person name="Nielsen M.R."/>
            <person name="Sondergaard T.E."/>
            <person name="Sorensen J.L."/>
            <person name="Fitzpatrick D.A."/>
            <person name="Frisvad J.C."/>
            <person name="Nielsen K.L."/>
        </authorList>
    </citation>
    <scope>NUCLEOTIDE SEQUENCE</scope>
    <source>
        <strain evidence="2">IBT 29677</strain>
    </source>
</reference>
<dbReference type="Proteomes" id="UP001147747">
    <property type="component" value="Unassembled WGS sequence"/>
</dbReference>
<dbReference type="GO" id="GO:0035556">
    <property type="term" value="P:intracellular signal transduction"/>
    <property type="evidence" value="ECO:0007669"/>
    <property type="project" value="TreeGrafter"/>
</dbReference>
<feature type="region of interest" description="Disordered" evidence="1">
    <location>
        <begin position="401"/>
        <end position="425"/>
    </location>
</feature>
<feature type="region of interest" description="Disordered" evidence="1">
    <location>
        <begin position="1"/>
        <end position="36"/>
    </location>
</feature>
<feature type="region of interest" description="Disordered" evidence="1">
    <location>
        <begin position="135"/>
        <end position="176"/>
    </location>
</feature>
<sequence length="643" mass="71817">METRKPTTRTVAQRRVYGKRKNNAPRAVFDQKSPARETCKAVDATVEAIQSKLAEITINEEPVSAAQKVETPQNGGLAAEDQEDESKLQYPDGPPSTTTDPQPTPPSMDVPTEQPAEKTAEMKRYEEMVEVRISSEEARAQRTPKKAALKPNNPTPEKRSTKKTSAGRRSSGFIHDPKTNAYVRPILDEALSPIASQSIQKFGSWASKSTKMFHVAKLAEGSYGEVYKLHLREEGERPMVSKSRLARLRAYGDGVFKVVPLNAPRGPGSKKFTSIEEIASEAKMLKYLDPIPGFARFREIHVVQGRFPESFQKAWDHYKETKDDCLNPDPSSKKSYADTQLWAIVEMDDAGCELEKFSWSSIFQIYDVFWGVAMALARAEEYAMFEHRDLHLGNVCIRSTRPDGSMEPPSDLDAMRQSSSSGFGTSSIETTIIDYSLSRADLRLADLPDDPEGVVEIASSDLDKKQIFDAVGEDEDEILLRNTYRYMRATVYTGDPSQTEKIKDIPGIWAEYAPRTNLVWLLFLLKNLLKNRKPEAVATVPPAQPQRRALAPCSPNRKTTSRAPDSAKPAKTKEHAGAGALVKEHQSKGLQSKIAKLKQVLEGRMETVLDLLDLEHGHEDMCCAADLVAYAMDSQWLVEEDFF</sequence>
<evidence type="ECO:0000256" key="1">
    <source>
        <dbReference type="SAM" id="MobiDB-lite"/>
    </source>
</evidence>